<evidence type="ECO:0000256" key="8">
    <source>
        <dbReference type="SAM" id="Phobius"/>
    </source>
</evidence>
<evidence type="ECO:0000313" key="11">
    <source>
        <dbReference type="Proteomes" id="UP001556617"/>
    </source>
</evidence>
<evidence type="ECO:0000313" key="10">
    <source>
        <dbReference type="EMBL" id="MEX0380017.1"/>
    </source>
</evidence>
<keyword evidence="4" id="KW-0997">Cell inner membrane</keyword>
<keyword evidence="3" id="KW-1003">Cell membrane</keyword>
<evidence type="ECO:0000256" key="4">
    <source>
        <dbReference type="ARBA" id="ARBA00022519"/>
    </source>
</evidence>
<dbReference type="PANTHER" id="PTHR23522:SF10">
    <property type="entry name" value="3-PHENYLPROPIONIC ACID TRANSPORTER-RELATED"/>
    <property type="match status" value="1"/>
</dbReference>
<evidence type="ECO:0000256" key="6">
    <source>
        <dbReference type="ARBA" id="ARBA00022989"/>
    </source>
</evidence>
<keyword evidence="11" id="KW-1185">Reference proteome</keyword>
<dbReference type="InterPro" id="IPR000576">
    <property type="entry name" value="LacY/RafB_perm_fam"/>
</dbReference>
<dbReference type="SUPFAM" id="SSF103473">
    <property type="entry name" value="MFS general substrate transporter"/>
    <property type="match status" value="1"/>
</dbReference>
<comment type="caution">
    <text evidence="10">The sequence shown here is derived from an EMBL/GenBank/DDBJ whole genome shotgun (WGS) entry which is preliminary data.</text>
</comment>
<dbReference type="NCBIfam" id="TIGR00882">
    <property type="entry name" value="2A0105"/>
    <property type="match status" value="1"/>
</dbReference>
<keyword evidence="7 8" id="KW-0472">Membrane</keyword>
<comment type="subcellular location">
    <subcellularLocation>
        <location evidence="1">Cell inner membrane</location>
        <topology evidence="1">Multi-pass membrane protein</topology>
    </subcellularLocation>
</comment>
<keyword evidence="6 8" id="KW-1133">Transmembrane helix</keyword>
<feature type="transmembrane region" description="Helical" evidence="8">
    <location>
        <begin position="349"/>
        <end position="370"/>
    </location>
</feature>
<proteinExistence type="predicted"/>
<dbReference type="PANTHER" id="PTHR23522">
    <property type="entry name" value="BLL5896 PROTEIN"/>
    <property type="match status" value="1"/>
</dbReference>
<dbReference type="PRINTS" id="PR00174">
    <property type="entry name" value="LACYSMPORT"/>
</dbReference>
<feature type="transmembrane region" description="Helical" evidence="8">
    <location>
        <begin position="382"/>
        <end position="401"/>
    </location>
</feature>
<feature type="transmembrane region" description="Helical" evidence="8">
    <location>
        <begin position="48"/>
        <end position="68"/>
    </location>
</feature>
<dbReference type="EMBL" id="JBFPER010000001">
    <property type="protein sequence ID" value="MEX0380017.1"/>
    <property type="molecule type" value="Genomic_DNA"/>
</dbReference>
<evidence type="ECO:0000256" key="1">
    <source>
        <dbReference type="ARBA" id="ARBA00004429"/>
    </source>
</evidence>
<accession>A0ABV3S0Q2</accession>
<dbReference type="RefSeq" id="WP_367973450.1">
    <property type="nucleotide sequence ID" value="NZ_JBFPEQ010000001.1"/>
</dbReference>
<feature type="transmembrane region" description="Helical" evidence="8">
    <location>
        <begin position="12"/>
        <end position="36"/>
    </location>
</feature>
<evidence type="ECO:0000256" key="5">
    <source>
        <dbReference type="ARBA" id="ARBA00022692"/>
    </source>
</evidence>
<evidence type="ECO:0000256" key="3">
    <source>
        <dbReference type="ARBA" id="ARBA00022475"/>
    </source>
</evidence>
<evidence type="ECO:0000256" key="7">
    <source>
        <dbReference type="ARBA" id="ARBA00023136"/>
    </source>
</evidence>
<feature type="transmembrane region" description="Helical" evidence="8">
    <location>
        <begin position="292"/>
        <end position="314"/>
    </location>
</feature>
<evidence type="ECO:0000259" key="9">
    <source>
        <dbReference type="PROSITE" id="PS50850"/>
    </source>
</evidence>
<protein>
    <submittedName>
        <fullName evidence="10">Oligosaccharide MFS transporter</fullName>
    </submittedName>
</protein>
<reference evidence="10 11" key="1">
    <citation type="submission" date="2024-07" db="EMBL/GenBank/DDBJ databases">
        <authorList>
            <person name="Yun M."/>
        </authorList>
    </citation>
    <scope>NUCLEOTIDE SEQUENCE [LARGE SCALE GENOMIC DNA]</scope>
    <source>
        <strain evidence="10 11">MS01</strain>
    </source>
</reference>
<dbReference type="InterPro" id="IPR036259">
    <property type="entry name" value="MFS_trans_sf"/>
</dbReference>
<feature type="transmembrane region" description="Helical" evidence="8">
    <location>
        <begin position="107"/>
        <end position="128"/>
    </location>
</feature>
<organism evidence="10 11">
    <name type="scientific">Leuconostoc aquikimchii</name>
    <dbReference type="NCBI Taxonomy" id="3236804"/>
    <lineage>
        <taxon>Bacteria</taxon>
        <taxon>Bacillati</taxon>
        <taxon>Bacillota</taxon>
        <taxon>Bacilli</taxon>
        <taxon>Lactobacillales</taxon>
        <taxon>Lactobacillaceae</taxon>
        <taxon>Leuconostoc</taxon>
    </lineage>
</organism>
<dbReference type="Gene3D" id="1.20.1250.20">
    <property type="entry name" value="MFS general substrate transporter like domains"/>
    <property type="match status" value="2"/>
</dbReference>
<feature type="transmembrane region" description="Helical" evidence="8">
    <location>
        <begin position="80"/>
        <end position="101"/>
    </location>
</feature>
<dbReference type="Pfam" id="PF01306">
    <property type="entry name" value="LacY_symp"/>
    <property type="match status" value="1"/>
</dbReference>
<dbReference type="InterPro" id="IPR020846">
    <property type="entry name" value="MFS_dom"/>
</dbReference>
<name>A0ABV3S0Q2_9LACO</name>
<feature type="domain" description="Major facilitator superfamily (MFS) profile" evidence="9">
    <location>
        <begin position="10"/>
        <end position="404"/>
    </location>
</feature>
<gene>
    <name evidence="10" type="ORF">AB3K24_01390</name>
</gene>
<feature type="transmembrane region" description="Helical" evidence="8">
    <location>
        <begin position="222"/>
        <end position="239"/>
    </location>
</feature>
<feature type="transmembrane region" description="Helical" evidence="8">
    <location>
        <begin position="320"/>
        <end position="337"/>
    </location>
</feature>
<evidence type="ECO:0000256" key="2">
    <source>
        <dbReference type="ARBA" id="ARBA00022448"/>
    </source>
</evidence>
<feature type="transmembrane region" description="Helical" evidence="8">
    <location>
        <begin position="172"/>
        <end position="190"/>
    </location>
</feature>
<feature type="transmembrane region" description="Helical" evidence="8">
    <location>
        <begin position="148"/>
        <end position="166"/>
    </location>
</feature>
<sequence length="418" mass="47046">MESMTKKHGQFWSFPVSHFSYFFIWAIVNGYLTLWLEQVAHLTGSESGMIFSLMAGMSLLYQPIFGILSDRLVFKKTLVLIILFAGALVGPYFQWVFLPVLHAMNPFTVAILTGIYLAFVLNGGVSVIEQYVQRASLANRFEFGHSRIGGSVAGMVASFIGGRLFLWTPNAIFWAATVSAIIAIIMFVFFNKIDYENTVSTGETSEKLKMSDISKIFKLKNFWFLGIFYMGASALYDVFDQQFIIFFHQFFTSTAVSTTVYANTVTAQMVIELILMIPMPWIINKIGPRNGLLIYGFITAFRIIGTALAPNWIFIVALRLLAGFEMPLVLVSIMKYISDSFDLRLYATIYALAANFMKQISVFIFSAVAGQMYDGIGFQKTYLLMGGFVLLISIFAFFTLSKTDKNNISLKNVEIKKL</sequence>
<keyword evidence="2" id="KW-0813">Transport</keyword>
<keyword evidence="5 8" id="KW-0812">Transmembrane</keyword>
<dbReference type="Proteomes" id="UP001556617">
    <property type="component" value="Unassembled WGS sequence"/>
</dbReference>
<dbReference type="PROSITE" id="PS50850">
    <property type="entry name" value="MFS"/>
    <property type="match status" value="1"/>
</dbReference>